<gene>
    <name evidence="1" type="ORF">BU25DRAFT_400670</name>
</gene>
<dbReference type="Proteomes" id="UP000799754">
    <property type="component" value="Unassembled WGS sequence"/>
</dbReference>
<accession>A0ACB6RNR6</accession>
<organism evidence="1 2">
    <name type="scientific">Macroventuria anomochaeta</name>
    <dbReference type="NCBI Taxonomy" id="301207"/>
    <lineage>
        <taxon>Eukaryota</taxon>
        <taxon>Fungi</taxon>
        <taxon>Dikarya</taxon>
        <taxon>Ascomycota</taxon>
        <taxon>Pezizomycotina</taxon>
        <taxon>Dothideomycetes</taxon>
        <taxon>Pleosporomycetidae</taxon>
        <taxon>Pleosporales</taxon>
        <taxon>Pleosporineae</taxon>
        <taxon>Didymellaceae</taxon>
        <taxon>Macroventuria</taxon>
    </lineage>
</organism>
<comment type="caution">
    <text evidence="1">The sequence shown here is derived from an EMBL/GenBank/DDBJ whole genome shotgun (WGS) entry which is preliminary data.</text>
</comment>
<name>A0ACB6RNR6_9PLEO</name>
<evidence type="ECO:0000313" key="2">
    <source>
        <dbReference type="Proteomes" id="UP000799754"/>
    </source>
</evidence>
<protein>
    <submittedName>
        <fullName evidence="1">Uncharacterized protein</fullName>
    </submittedName>
</protein>
<evidence type="ECO:0000313" key="1">
    <source>
        <dbReference type="EMBL" id="KAF2623595.1"/>
    </source>
</evidence>
<sequence>MSQGPPYLPRVWALGGAPNKSIDIPVTSICLALYICGAAIHMTILQLNNRRRHKFLFSGALFGFCMSRSITCSLRISSVVYAHNIRLAIAAQIFTAAGVLIIFVINLLWTQRLVRSLHPQFGWHRVPSTILKILWPLIGLTLAVLITATVQSFYTRRPRTLFIDRALQLYGTTFLAILSFLPIPILLLAFTVPRNQTPDTFGRGRLRTKVVVLLTGTVLVCFGASYRAGTMWLTLVQNTSPLPAYYHKAAFYIVDFGVEILTVYLYAITRVDQRFHIPDGARGPGSYSQSEPLGEDGEGKWLELS</sequence>
<reference evidence="1" key="1">
    <citation type="journal article" date="2020" name="Stud. Mycol.">
        <title>101 Dothideomycetes genomes: a test case for predicting lifestyles and emergence of pathogens.</title>
        <authorList>
            <person name="Haridas S."/>
            <person name="Albert R."/>
            <person name="Binder M."/>
            <person name="Bloem J."/>
            <person name="Labutti K."/>
            <person name="Salamov A."/>
            <person name="Andreopoulos B."/>
            <person name="Baker S."/>
            <person name="Barry K."/>
            <person name="Bills G."/>
            <person name="Bluhm B."/>
            <person name="Cannon C."/>
            <person name="Castanera R."/>
            <person name="Culley D."/>
            <person name="Daum C."/>
            <person name="Ezra D."/>
            <person name="Gonzalez J."/>
            <person name="Henrissat B."/>
            <person name="Kuo A."/>
            <person name="Liang C."/>
            <person name="Lipzen A."/>
            <person name="Lutzoni F."/>
            <person name="Magnuson J."/>
            <person name="Mondo S."/>
            <person name="Nolan M."/>
            <person name="Ohm R."/>
            <person name="Pangilinan J."/>
            <person name="Park H.-J."/>
            <person name="Ramirez L."/>
            <person name="Alfaro M."/>
            <person name="Sun H."/>
            <person name="Tritt A."/>
            <person name="Yoshinaga Y."/>
            <person name="Zwiers L.-H."/>
            <person name="Turgeon B."/>
            <person name="Goodwin S."/>
            <person name="Spatafora J."/>
            <person name="Crous P."/>
            <person name="Grigoriev I."/>
        </authorList>
    </citation>
    <scope>NUCLEOTIDE SEQUENCE</scope>
    <source>
        <strain evidence="1">CBS 525.71</strain>
    </source>
</reference>
<proteinExistence type="predicted"/>
<dbReference type="EMBL" id="MU006736">
    <property type="protein sequence ID" value="KAF2623595.1"/>
    <property type="molecule type" value="Genomic_DNA"/>
</dbReference>
<keyword evidence="2" id="KW-1185">Reference proteome</keyword>